<proteinExistence type="predicted"/>
<accession>A0AAW2IPT7</accession>
<reference evidence="2" key="1">
    <citation type="submission" date="2020-06" db="EMBL/GenBank/DDBJ databases">
        <authorList>
            <person name="Li T."/>
            <person name="Hu X."/>
            <person name="Zhang T."/>
            <person name="Song X."/>
            <person name="Zhang H."/>
            <person name="Dai N."/>
            <person name="Sheng W."/>
            <person name="Hou X."/>
            <person name="Wei L."/>
        </authorList>
    </citation>
    <scope>NUCLEOTIDE SEQUENCE</scope>
    <source>
        <strain evidence="2">G01</strain>
        <tissue evidence="2">Leaf</tissue>
    </source>
</reference>
<name>A0AAW2IPT7_9LAMI</name>
<comment type="caution">
    <text evidence="2">The sequence shown here is derived from an EMBL/GenBank/DDBJ whole genome shotgun (WGS) entry which is preliminary data.</text>
</comment>
<dbReference type="Pfam" id="PF14244">
    <property type="entry name" value="Retrotran_gag_3"/>
    <property type="match status" value="1"/>
</dbReference>
<reference evidence="2" key="2">
    <citation type="journal article" date="2024" name="Plant">
        <title>Genomic evolution and insights into agronomic trait innovations of Sesamum species.</title>
        <authorList>
            <person name="Miao H."/>
            <person name="Wang L."/>
            <person name="Qu L."/>
            <person name="Liu H."/>
            <person name="Sun Y."/>
            <person name="Le M."/>
            <person name="Wang Q."/>
            <person name="Wei S."/>
            <person name="Zheng Y."/>
            <person name="Lin W."/>
            <person name="Duan Y."/>
            <person name="Cao H."/>
            <person name="Xiong S."/>
            <person name="Wang X."/>
            <person name="Wei L."/>
            <person name="Li C."/>
            <person name="Ma Q."/>
            <person name="Ju M."/>
            <person name="Zhao R."/>
            <person name="Li G."/>
            <person name="Mu C."/>
            <person name="Tian Q."/>
            <person name="Mei H."/>
            <person name="Zhang T."/>
            <person name="Gao T."/>
            <person name="Zhang H."/>
        </authorList>
    </citation>
    <scope>NUCLEOTIDE SEQUENCE</scope>
    <source>
        <strain evidence="2">G01</strain>
    </source>
</reference>
<dbReference type="AlphaFoldDB" id="A0AAW2IPT7"/>
<dbReference type="EMBL" id="JACGWK010001675">
    <property type="protein sequence ID" value="KAL0284130.1"/>
    <property type="molecule type" value="Genomic_DNA"/>
</dbReference>
<sequence length="182" mass="20654">MPLGGTNFLAWQRAVYVSLGTKMKLGFIDGTLPCPTVGLIHYEQWRRVDLTVISWIWNSMSKDIVEAFMYYATSRKLWIAIQRRCGGCTCGKNEAIAGSTASTQLVQFLRGLHESCNSGRSQILMLDPLPDIEQAFSMVYAVEKQRAVQAKMTEISSHMACHLNLKDNRRDEDKHVLKKNRL</sequence>
<protein>
    <recommendedName>
        <fullName evidence="1">Retrotransposon Copia-like N-terminal domain-containing protein</fullName>
    </recommendedName>
</protein>
<evidence type="ECO:0000259" key="1">
    <source>
        <dbReference type="Pfam" id="PF14244"/>
    </source>
</evidence>
<evidence type="ECO:0000313" key="2">
    <source>
        <dbReference type="EMBL" id="KAL0284130.1"/>
    </source>
</evidence>
<organism evidence="2">
    <name type="scientific">Sesamum angustifolium</name>
    <dbReference type="NCBI Taxonomy" id="2727405"/>
    <lineage>
        <taxon>Eukaryota</taxon>
        <taxon>Viridiplantae</taxon>
        <taxon>Streptophyta</taxon>
        <taxon>Embryophyta</taxon>
        <taxon>Tracheophyta</taxon>
        <taxon>Spermatophyta</taxon>
        <taxon>Magnoliopsida</taxon>
        <taxon>eudicotyledons</taxon>
        <taxon>Gunneridae</taxon>
        <taxon>Pentapetalae</taxon>
        <taxon>asterids</taxon>
        <taxon>lamiids</taxon>
        <taxon>Lamiales</taxon>
        <taxon>Pedaliaceae</taxon>
        <taxon>Sesamum</taxon>
    </lineage>
</organism>
<dbReference type="InterPro" id="IPR029472">
    <property type="entry name" value="Copia-like_N"/>
</dbReference>
<dbReference type="PANTHER" id="PTHR37610:SF40">
    <property type="entry name" value="OS01G0909600 PROTEIN"/>
    <property type="match status" value="1"/>
</dbReference>
<gene>
    <name evidence="2" type="ORF">Sangu_2844800</name>
</gene>
<feature type="domain" description="Retrotransposon Copia-like N-terminal" evidence="1">
    <location>
        <begin position="3"/>
        <end position="35"/>
    </location>
</feature>
<dbReference type="PANTHER" id="PTHR37610">
    <property type="entry name" value="CCHC-TYPE DOMAIN-CONTAINING PROTEIN"/>
    <property type="match status" value="1"/>
</dbReference>